<reference evidence="2" key="1">
    <citation type="submission" date="2021-12" db="EMBL/GenBank/DDBJ databases">
        <authorList>
            <person name="Rodrigo-Torres L."/>
            <person name="Arahal R. D."/>
            <person name="Lucena T."/>
        </authorList>
    </citation>
    <scope>NUCLEOTIDE SEQUENCE</scope>
    <source>
        <strain evidence="2">CECT 8267</strain>
    </source>
</reference>
<dbReference type="Gene3D" id="1.10.10.10">
    <property type="entry name" value="Winged helix-like DNA-binding domain superfamily/Winged helix DNA-binding domain"/>
    <property type="match status" value="1"/>
</dbReference>
<dbReference type="SMART" id="SM00418">
    <property type="entry name" value="HTH_ARSR"/>
    <property type="match status" value="1"/>
</dbReference>
<dbReference type="InterPro" id="IPR013216">
    <property type="entry name" value="Methyltransf_11"/>
</dbReference>
<dbReference type="Pfam" id="PF01022">
    <property type="entry name" value="HTH_5"/>
    <property type="match status" value="1"/>
</dbReference>
<dbReference type="Gene3D" id="3.40.50.150">
    <property type="entry name" value="Vaccinia Virus protein VP39"/>
    <property type="match status" value="1"/>
</dbReference>
<dbReference type="InterPro" id="IPR011991">
    <property type="entry name" value="ArsR-like_HTH"/>
</dbReference>
<dbReference type="PROSITE" id="PS50987">
    <property type="entry name" value="HTH_ARSR_2"/>
    <property type="match status" value="1"/>
</dbReference>
<gene>
    <name evidence="2" type="primary">COQ5_5</name>
    <name evidence="2" type="ORF">SIN8267_03059</name>
</gene>
<keyword evidence="2" id="KW-0489">Methyltransferase</keyword>
<dbReference type="SUPFAM" id="SSF46785">
    <property type="entry name" value="Winged helix' DNA-binding domain"/>
    <property type="match status" value="1"/>
</dbReference>
<dbReference type="PANTHER" id="PTHR43861">
    <property type="entry name" value="TRANS-ACONITATE 2-METHYLTRANSFERASE-RELATED"/>
    <property type="match status" value="1"/>
</dbReference>
<organism evidence="2 3">
    <name type="scientific">Sinobacterium norvegicum</name>
    <dbReference type="NCBI Taxonomy" id="1641715"/>
    <lineage>
        <taxon>Bacteria</taxon>
        <taxon>Pseudomonadati</taxon>
        <taxon>Pseudomonadota</taxon>
        <taxon>Gammaproteobacteria</taxon>
        <taxon>Cellvibrionales</taxon>
        <taxon>Spongiibacteraceae</taxon>
        <taxon>Sinobacterium</taxon>
    </lineage>
</organism>
<dbReference type="PRINTS" id="PR00778">
    <property type="entry name" value="HTHARSR"/>
</dbReference>
<dbReference type="NCBIfam" id="NF033788">
    <property type="entry name" value="HTH_metalloreg"/>
    <property type="match status" value="1"/>
</dbReference>
<feature type="domain" description="HTH arsR-type" evidence="1">
    <location>
        <begin position="10"/>
        <end position="104"/>
    </location>
</feature>
<keyword evidence="2" id="KW-0808">Transferase</keyword>
<dbReference type="SUPFAM" id="SSF53335">
    <property type="entry name" value="S-adenosyl-L-methionine-dependent methyltransferases"/>
    <property type="match status" value="1"/>
</dbReference>
<evidence type="ECO:0000313" key="2">
    <source>
        <dbReference type="EMBL" id="CAH0992920.1"/>
    </source>
</evidence>
<dbReference type="PANTHER" id="PTHR43861:SF1">
    <property type="entry name" value="TRANS-ACONITATE 2-METHYLTRANSFERASE"/>
    <property type="match status" value="1"/>
</dbReference>
<dbReference type="GO" id="GO:0032259">
    <property type="term" value="P:methylation"/>
    <property type="evidence" value="ECO:0007669"/>
    <property type="project" value="UniProtKB-KW"/>
</dbReference>
<dbReference type="GO" id="GO:0043770">
    <property type="term" value="F:demethylmenaquinone methyltransferase activity"/>
    <property type="evidence" value="ECO:0007669"/>
    <property type="project" value="UniProtKB-EC"/>
</dbReference>
<dbReference type="Proteomes" id="UP000838100">
    <property type="component" value="Unassembled WGS sequence"/>
</dbReference>
<name>A0ABN8EMF5_9GAMM</name>
<dbReference type="EMBL" id="CAKLPX010000004">
    <property type="protein sequence ID" value="CAH0992920.1"/>
    <property type="molecule type" value="Genomic_DNA"/>
</dbReference>
<dbReference type="EC" id="2.1.1.163" evidence="2"/>
<keyword evidence="3" id="KW-1185">Reference proteome</keyword>
<accession>A0ABN8EMF5</accession>
<evidence type="ECO:0000259" key="1">
    <source>
        <dbReference type="PROSITE" id="PS50987"/>
    </source>
</evidence>
<dbReference type="CDD" id="cd02440">
    <property type="entry name" value="AdoMet_MTases"/>
    <property type="match status" value="1"/>
</dbReference>
<dbReference type="InterPro" id="IPR036390">
    <property type="entry name" value="WH_DNA-bd_sf"/>
</dbReference>
<proteinExistence type="predicted"/>
<dbReference type="Pfam" id="PF08241">
    <property type="entry name" value="Methyltransf_11"/>
    <property type="match status" value="1"/>
</dbReference>
<comment type="caution">
    <text evidence="2">The sequence shown here is derived from an EMBL/GenBank/DDBJ whole genome shotgun (WGS) entry which is preliminary data.</text>
</comment>
<dbReference type="InterPro" id="IPR001845">
    <property type="entry name" value="HTH_ArsR_DNA-bd_dom"/>
</dbReference>
<dbReference type="CDD" id="cd00090">
    <property type="entry name" value="HTH_ARSR"/>
    <property type="match status" value="1"/>
</dbReference>
<protein>
    <submittedName>
        <fullName evidence="2">2-methoxy-6-polyprenyl-1,4-benzoquinol methylase, mitochondrial</fullName>
        <ecNumber evidence="2">2.1.1.163</ecNumber>
    </submittedName>
</protein>
<dbReference type="RefSeq" id="WP_237445607.1">
    <property type="nucleotide sequence ID" value="NZ_CAKLPX010000004.1"/>
</dbReference>
<evidence type="ECO:0000313" key="3">
    <source>
        <dbReference type="Proteomes" id="UP000838100"/>
    </source>
</evidence>
<dbReference type="InterPro" id="IPR029063">
    <property type="entry name" value="SAM-dependent_MTases_sf"/>
</dbReference>
<dbReference type="InterPro" id="IPR036388">
    <property type="entry name" value="WH-like_DNA-bd_sf"/>
</dbReference>
<sequence length="336" mass="37662">MNDQIAQSSQDEELLSLLAHFSKASSDPLRLMILRVLASDSFGVLELCTIFSIKQSAMSHHLKVLAQAELVDKRREGNSIYYRRQAPGARASLQLLQQQLFSDIDHLVIDAQRQQGIDQIRQERSLSSRQFFDQNSEKFREQQDLIAHYQHYQDSVRQLVSSLPLQSDQLALEVGPGAGEFLPELSKRFSSVIALDNSASMLNTARQLTDGQQLNNIEFINGDTATAREQQLAVDCVVMNMVLHHTPSPADIFSDIASVMRPGASLIVTDLCNHDQVWAKESCGDLWLGFEPSDLTDWASQVGLLDGQNIYLSLRNGFRIQVRQFYKPSPAATARC</sequence>